<keyword evidence="2" id="KW-0472">Membrane</keyword>
<evidence type="ECO:0000313" key="3">
    <source>
        <dbReference type="EMBL" id="GER53686.1"/>
    </source>
</evidence>
<keyword evidence="4" id="KW-1185">Reference proteome</keyword>
<dbReference type="EMBL" id="BKCP01010626">
    <property type="protein sequence ID" value="GER53686.1"/>
    <property type="molecule type" value="Genomic_DNA"/>
</dbReference>
<organism evidence="3 4">
    <name type="scientific">Striga asiatica</name>
    <name type="common">Asiatic witchweed</name>
    <name type="synonym">Buchnera asiatica</name>
    <dbReference type="NCBI Taxonomy" id="4170"/>
    <lineage>
        <taxon>Eukaryota</taxon>
        <taxon>Viridiplantae</taxon>
        <taxon>Streptophyta</taxon>
        <taxon>Embryophyta</taxon>
        <taxon>Tracheophyta</taxon>
        <taxon>Spermatophyta</taxon>
        <taxon>Magnoliopsida</taxon>
        <taxon>eudicotyledons</taxon>
        <taxon>Gunneridae</taxon>
        <taxon>Pentapetalae</taxon>
        <taxon>asterids</taxon>
        <taxon>lamiids</taxon>
        <taxon>Lamiales</taxon>
        <taxon>Orobanchaceae</taxon>
        <taxon>Buchnereae</taxon>
        <taxon>Striga</taxon>
    </lineage>
</organism>
<gene>
    <name evidence="3" type="ORF">STAS_31228</name>
</gene>
<feature type="compositionally biased region" description="Gly residues" evidence="1">
    <location>
        <begin position="15"/>
        <end position="26"/>
    </location>
</feature>
<proteinExistence type="predicted"/>
<feature type="region of interest" description="Disordered" evidence="1">
    <location>
        <begin position="10"/>
        <end position="29"/>
    </location>
</feature>
<feature type="transmembrane region" description="Helical" evidence="2">
    <location>
        <begin position="154"/>
        <end position="171"/>
    </location>
</feature>
<dbReference type="AlphaFoldDB" id="A0A5A7R8A7"/>
<keyword evidence="2" id="KW-0812">Transmembrane</keyword>
<accession>A0A5A7R8A7</accession>
<dbReference type="OrthoDB" id="2148490at2759"/>
<name>A0A5A7R8A7_STRAF</name>
<evidence type="ECO:0000313" key="4">
    <source>
        <dbReference type="Proteomes" id="UP000325081"/>
    </source>
</evidence>
<dbReference type="Proteomes" id="UP000325081">
    <property type="component" value="Unassembled WGS sequence"/>
</dbReference>
<feature type="transmembrane region" description="Helical" evidence="2">
    <location>
        <begin position="92"/>
        <end position="110"/>
    </location>
</feature>
<keyword evidence="2" id="KW-1133">Transmembrane helix</keyword>
<evidence type="ECO:0000256" key="1">
    <source>
        <dbReference type="SAM" id="MobiDB-lite"/>
    </source>
</evidence>
<evidence type="ECO:0000256" key="2">
    <source>
        <dbReference type="SAM" id="Phobius"/>
    </source>
</evidence>
<sequence length="407" mass="45194">MDELEIYEHERLAAGGMGPEEGGGGRSESRVREYGWRRLDGDLGKMMMTDEDRWRAFSILPISSSADTGHGDSRHPNSTAIGRRRRSTIPTFIRPLRVLFIYTPIVYSVAHTTTSTTAKGSSALTLAGAALVLASLLIHLTREDFWHLLTDMRGCYYAFAILDFLIIWGFLGSRKNALVVASSNTGRVSLGVADMFILTKTGEIPAVDLSPAAFALMKDHGNVRALLTMGQALLQNNQFAEAALLEAGYPTETEQVNLLIHSSIWAVIANVRQPLKMNENDEDPNFPRIACYNMCSVFILLQQNRFPFHLGIFLVAPIALESVNEDFEVGKGGEGLLHLERIAQLEEPEHPKSKAHYNEGLLVLSGVQLDCWYKAIVYDPAYSMYLEKFECDPNNIASDLVINRGEL</sequence>
<reference evidence="4" key="1">
    <citation type="journal article" date="2019" name="Curr. Biol.">
        <title>Genome Sequence of Striga asiatica Provides Insight into the Evolution of Plant Parasitism.</title>
        <authorList>
            <person name="Yoshida S."/>
            <person name="Kim S."/>
            <person name="Wafula E.K."/>
            <person name="Tanskanen J."/>
            <person name="Kim Y.M."/>
            <person name="Honaas L."/>
            <person name="Yang Z."/>
            <person name="Spallek T."/>
            <person name="Conn C.E."/>
            <person name="Ichihashi Y."/>
            <person name="Cheong K."/>
            <person name="Cui S."/>
            <person name="Der J.P."/>
            <person name="Gundlach H."/>
            <person name="Jiao Y."/>
            <person name="Hori C."/>
            <person name="Ishida J.K."/>
            <person name="Kasahara H."/>
            <person name="Kiba T."/>
            <person name="Kim M.S."/>
            <person name="Koo N."/>
            <person name="Laohavisit A."/>
            <person name="Lee Y.H."/>
            <person name="Lumba S."/>
            <person name="McCourt P."/>
            <person name="Mortimer J.C."/>
            <person name="Mutuku J.M."/>
            <person name="Nomura T."/>
            <person name="Sasaki-Sekimoto Y."/>
            <person name="Seto Y."/>
            <person name="Wang Y."/>
            <person name="Wakatake T."/>
            <person name="Sakakibara H."/>
            <person name="Demura T."/>
            <person name="Yamaguchi S."/>
            <person name="Yoneyama K."/>
            <person name="Manabe R.I."/>
            <person name="Nelson D.C."/>
            <person name="Schulman A.H."/>
            <person name="Timko M.P."/>
            <person name="dePamphilis C.W."/>
            <person name="Choi D."/>
            <person name="Shirasu K."/>
        </authorList>
    </citation>
    <scope>NUCLEOTIDE SEQUENCE [LARGE SCALE GENOMIC DNA]</scope>
    <source>
        <strain evidence="4">cv. UVA1</strain>
    </source>
</reference>
<comment type="caution">
    <text evidence="3">The sequence shown here is derived from an EMBL/GenBank/DDBJ whole genome shotgun (WGS) entry which is preliminary data.</text>
</comment>
<protein>
    <submittedName>
        <fullName evidence="3">Membrane insertion protein</fullName>
    </submittedName>
</protein>
<feature type="transmembrane region" description="Helical" evidence="2">
    <location>
        <begin position="122"/>
        <end position="142"/>
    </location>
</feature>